<proteinExistence type="predicted"/>
<organism evidence="1 2">
    <name type="scientific">Pluteus cervinus</name>
    <dbReference type="NCBI Taxonomy" id="181527"/>
    <lineage>
        <taxon>Eukaryota</taxon>
        <taxon>Fungi</taxon>
        <taxon>Dikarya</taxon>
        <taxon>Basidiomycota</taxon>
        <taxon>Agaricomycotina</taxon>
        <taxon>Agaricomycetes</taxon>
        <taxon>Agaricomycetidae</taxon>
        <taxon>Agaricales</taxon>
        <taxon>Pluteineae</taxon>
        <taxon>Pluteaceae</taxon>
        <taxon>Pluteus</taxon>
    </lineage>
</organism>
<keyword evidence="2" id="KW-1185">Reference proteome</keyword>
<sequence length="222" mass="24412">MADYHRRTDSSMTTSSESSSSSTPRHMRQNTKSRRRATSFMTSLTAMPYAYRSPVSISKSTASVVLAVRPGKHDALGSFTPTGSATNSLRYLVGPTPRRRQLQPLWLDTYSDSPSSSGPPSPIIPSISRTASPPYVINPSSPPYVMSSSPNRHQRSSSEGMQILESLERKSKLCVNKVQCATCKKVGADFPRCGKCSLMWCSRECRLVGGKRHVCRPQTMCT</sequence>
<name>A0ACD3BB13_9AGAR</name>
<evidence type="ECO:0000313" key="2">
    <source>
        <dbReference type="Proteomes" id="UP000308600"/>
    </source>
</evidence>
<dbReference type="Proteomes" id="UP000308600">
    <property type="component" value="Unassembled WGS sequence"/>
</dbReference>
<gene>
    <name evidence="1" type="ORF">BDN72DRAFT_632627</name>
</gene>
<evidence type="ECO:0000313" key="1">
    <source>
        <dbReference type="EMBL" id="TFK74802.1"/>
    </source>
</evidence>
<accession>A0ACD3BB13</accession>
<protein>
    <submittedName>
        <fullName evidence="1">Uncharacterized protein</fullName>
    </submittedName>
</protein>
<reference evidence="1 2" key="1">
    <citation type="journal article" date="2019" name="Nat. Ecol. Evol.">
        <title>Megaphylogeny resolves global patterns of mushroom evolution.</title>
        <authorList>
            <person name="Varga T."/>
            <person name="Krizsan K."/>
            <person name="Foldi C."/>
            <person name="Dima B."/>
            <person name="Sanchez-Garcia M."/>
            <person name="Sanchez-Ramirez S."/>
            <person name="Szollosi G.J."/>
            <person name="Szarkandi J.G."/>
            <person name="Papp V."/>
            <person name="Albert L."/>
            <person name="Andreopoulos W."/>
            <person name="Angelini C."/>
            <person name="Antonin V."/>
            <person name="Barry K.W."/>
            <person name="Bougher N.L."/>
            <person name="Buchanan P."/>
            <person name="Buyck B."/>
            <person name="Bense V."/>
            <person name="Catcheside P."/>
            <person name="Chovatia M."/>
            <person name="Cooper J."/>
            <person name="Damon W."/>
            <person name="Desjardin D."/>
            <person name="Finy P."/>
            <person name="Geml J."/>
            <person name="Haridas S."/>
            <person name="Hughes K."/>
            <person name="Justo A."/>
            <person name="Karasinski D."/>
            <person name="Kautmanova I."/>
            <person name="Kiss B."/>
            <person name="Kocsube S."/>
            <person name="Kotiranta H."/>
            <person name="LaButti K.M."/>
            <person name="Lechner B.E."/>
            <person name="Liimatainen K."/>
            <person name="Lipzen A."/>
            <person name="Lukacs Z."/>
            <person name="Mihaltcheva S."/>
            <person name="Morgado L.N."/>
            <person name="Niskanen T."/>
            <person name="Noordeloos M.E."/>
            <person name="Ohm R.A."/>
            <person name="Ortiz-Santana B."/>
            <person name="Ovrebo C."/>
            <person name="Racz N."/>
            <person name="Riley R."/>
            <person name="Savchenko A."/>
            <person name="Shiryaev A."/>
            <person name="Soop K."/>
            <person name="Spirin V."/>
            <person name="Szebenyi C."/>
            <person name="Tomsovsky M."/>
            <person name="Tulloss R.E."/>
            <person name="Uehling J."/>
            <person name="Grigoriev I.V."/>
            <person name="Vagvolgyi C."/>
            <person name="Papp T."/>
            <person name="Martin F.M."/>
            <person name="Miettinen O."/>
            <person name="Hibbett D.S."/>
            <person name="Nagy L.G."/>
        </authorList>
    </citation>
    <scope>NUCLEOTIDE SEQUENCE [LARGE SCALE GENOMIC DNA]</scope>
    <source>
        <strain evidence="1 2">NL-1719</strain>
    </source>
</reference>
<dbReference type="EMBL" id="ML208266">
    <property type="protein sequence ID" value="TFK74802.1"/>
    <property type="molecule type" value="Genomic_DNA"/>
</dbReference>